<proteinExistence type="predicted"/>
<gene>
    <name evidence="1" type="ORF">HAX54_053182</name>
</gene>
<name>A0ABS8T1W5_DATST</name>
<keyword evidence="2" id="KW-1185">Reference proteome</keyword>
<accession>A0ABS8T1W5</accession>
<evidence type="ECO:0000313" key="1">
    <source>
        <dbReference type="EMBL" id="MCD7464649.1"/>
    </source>
</evidence>
<protein>
    <submittedName>
        <fullName evidence="1">Uncharacterized protein</fullName>
    </submittedName>
</protein>
<evidence type="ECO:0000313" key="2">
    <source>
        <dbReference type="Proteomes" id="UP000823775"/>
    </source>
</evidence>
<sequence length="114" mass="13315">MSSESGSRSTDKRYFRDNEVDLLRAHIDVFLRIIGERFVTSDVGSSPHRVDEPVDPNIIYKESDDEASLLKIKRYLEATLPGKKNLTYYDFIGDFGSRRDKRDAFYQLARYRLT</sequence>
<organism evidence="1 2">
    <name type="scientific">Datura stramonium</name>
    <name type="common">Jimsonweed</name>
    <name type="synonym">Common thornapple</name>
    <dbReference type="NCBI Taxonomy" id="4076"/>
    <lineage>
        <taxon>Eukaryota</taxon>
        <taxon>Viridiplantae</taxon>
        <taxon>Streptophyta</taxon>
        <taxon>Embryophyta</taxon>
        <taxon>Tracheophyta</taxon>
        <taxon>Spermatophyta</taxon>
        <taxon>Magnoliopsida</taxon>
        <taxon>eudicotyledons</taxon>
        <taxon>Gunneridae</taxon>
        <taxon>Pentapetalae</taxon>
        <taxon>asterids</taxon>
        <taxon>lamiids</taxon>
        <taxon>Solanales</taxon>
        <taxon>Solanaceae</taxon>
        <taxon>Solanoideae</taxon>
        <taxon>Datureae</taxon>
        <taxon>Datura</taxon>
    </lineage>
</organism>
<reference evidence="1 2" key="1">
    <citation type="journal article" date="2021" name="BMC Genomics">
        <title>Datura genome reveals duplications of psychoactive alkaloid biosynthetic genes and high mutation rate following tissue culture.</title>
        <authorList>
            <person name="Rajewski A."/>
            <person name="Carter-House D."/>
            <person name="Stajich J."/>
            <person name="Litt A."/>
        </authorList>
    </citation>
    <scope>NUCLEOTIDE SEQUENCE [LARGE SCALE GENOMIC DNA]</scope>
    <source>
        <strain evidence="1">AR-01</strain>
    </source>
</reference>
<comment type="caution">
    <text evidence="1">The sequence shown here is derived from an EMBL/GenBank/DDBJ whole genome shotgun (WGS) entry which is preliminary data.</text>
</comment>
<dbReference type="EMBL" id="JACEIK010000984">
    <property type="protein sequence ID" value="MCD7464649.1"/>
    <property type="molecule type" value="Genomic_DNA"/>
</dbReference>
<dbReference type="Proteomes" id="UP000823775">
    <property type="component" value="Unassembled WGS sequence"/>
</dbReference>